<protein>
    <submittedName>
        <fullName evidence="4">PCI domain-containing protein</fullName>
    </submittedName>
</protein>
<dbReference type="Pfam" id="PF24808">
    <property type="entry name" value="DUF7707"/>
    <property type="match status" value="1"/>
</dbReference>
<dbReference type="OrthoDB" id="2121879at2759"/>
<dbReference type="AlphaFoldDB" id="A0A168C0V7"/>
<organism evidence="4 5">
    <name type="scientific">Moelleriella libera RCEF 2490</name>
    <dbReference type="NCBI Taxonomy" id="1081109"/>
    <lineage>
        <taxon>Eukaryota</taxon>
        <taxon>Fungi</taxon>
        <taxon>Dikarya</taxon>
        <taxon>Ascomycota</taxon>
        <taxon>Pezizomycotina</taxon>
        <taxon>Sordariomycetes</taxon>
        <taxon>Hypocreomycetidae</taxon>
        <taxon>Hypocreales</taxon>
        <taxon>Clavicipitaceae</taxon>
        <taxon>Moelleriella</taxon>
    </lineage>
</organism>
<dbReference type="InterPro" id="IPR056124">
    <property type="entry name" value="DUF7707"/>
</dbReference>
<evidence type="ECO:0000313" key="4">
    <source>
        <dbReference type="EMBL" id="KZZ96001.1"/>
    </source>
</evidence>
<feature type="domain" description="DUF7707" evidence="3">
    <location>
        <begin position="30"/>
        <end position="131"/>
    </location>
</feature>
<feature type="chain" id="PRO_5007895868" evidence="2">
    <location>
        <begin position="18"/>
        <end position="201"/>
    </location>
</feature>
<evidence type="ECO:0000256" key="1">
    <source>
        <dbReference type="SAM" id="MobiDB-lite"/>
    </source>
</evidence>
<name>A0A168C0V7_9HYPO</name>
<evidence type="ECO:0000259" key="3">
    <source>
        <dbReference type="Pfam" id="PF24808"/>
    </source>
</evidence>
<accession>A0A168C0V7</accession>
<feature type="compositionally biased region" description="Low complexity" evidence="1">
    <location>
        <begin position="138"/>
        <end position="165"/>
    </location>
</feature>
<dbReference type="EMBL" id="AZGY01000008">
    <property type="protein sequence ID" value="KZZ96001.1"/>
    <property type="molecule type" value="Genomic_DNA"/>
</dbReference>
<feature type="region of interest" description="Disordered" evidence="1">
    <location>
        <begin position="138"/>
        <end position="179"/>
    </location>
</feature>
<evidence type="ECO:0000256" key="2">
    <source>
        <dbReference type="SAM" id="SignalP"/>
    </source>
</evidence>
<feature type="signal peptide" evidence="2">
    <location>
        <begin position="1"/>
        <end position="17"/>
    </location>
</feature>
<evidence type="ECO:0000313" key="5">
    <source>
        <dbReference type="Proteomes" id="UP000078544"/>
    </source>
</evidence>
<keyword evidence="5" id="KW-1185">Reference proteome</keyword>
<comment type="caution">
    <text evidence="4">The sequence shown here is derived from an EMBL/GenBank/DDBJ whole genome shotgun (WGS) entry which is preliminary data.</text>
</comment>
<dbReference type="PANTHER" id="PTHR38118:SF3">
    <property type="entry name" value="ANCHORED CELL WALL PROTEIN 11"/>
    <property type="match status" value="1"/>
</dbReference>
<gene>
    <name evidence="4" type="ORF">AAL_04297</name>
</gene>
<dbReference type="Proteomes" id="UP000078544">
    <property type="component" value="Unassembled WGS sequence"/>
</dbReference>
<proteinExistence type="predicted"/>
<sequence length="201" mass="20430">MRAAAAIVALAIASAQAQNSNTKYTSELDMTIDPNTVSQTVRATWCQGQTNTCGLLCNANPDKNTCSENDLKWQCTCASNSSMPGIQYYRQTMPTYICQELFDQCIKANVGNQDGQKGCTNNISALCAKIDPPSAAVSDPGSASSSASSSAGPSATASSPSSAATGNKVSSTSSRALAGPTAAPVGNGALVAAMGLVAYIL</sequence>
<dbReference type="PANTHER" id="PTHR38118">
    <property type="entry name" value="ANCHORED CELL WALL PROTEIN 11-RELATED"/>
    <property type="match status" value="1"/>
</dbReference>
<reference evidence="4 5" key="1">
    <citation type="journal article" date="2016" name="Genome Biol. Evol.">
        <title>Divergent and convergent evolution of fungal pathogenicity.</title>
        <authorList>
            <person name="Shang Y."/>
            <person name="Xiao G."/>
            <person name="Zheng P."/>
            <person name="Cen K."/>
            <person name="Zhan S."/>
            <person name="Wang C."/>
        </authorList>
    </citation>
    <scope>NUCLEOTIDE SEQUENCE [LARGE SCALE GENOMIC DNA]</scope>
    <source>
        <strain evidence="4 5">RCEF 2490</strain>
    </source>
</reference>
<keyword evidence="2" id="KW-0732">Signal</keyword>